<reference evidence="2 3" key="1">
    <citation type="submission" date="2017-01" db="EMBL/GenBank/DDBJ databases">
        <title>Trade-off between light-utilization and light-protection in marine flavobacteria.</title>
        <authorList>
            <person name="Kumagai Y."/>
            <person name="Yoshizawa S."/>
            <person name="Kogure K."/>
            <person name="Iwasaki W."/>
        </authorList>
    </citation>
    <scope>NUCLEOTIDE SEQUENCE [LARGE SCALE GENOMIC DNA]</scope>
    <source>
        <strain evidence="2 3">KCTC 32109</strain>
    </source>
</reference>
<dbReference type="SMART" id="SM01321">
    <property type="entry name" value="Y1_Tnp"/>
    <property type="match status" value="1"/>
</dbReference>
<comment type="caution">
    <text evidence="2">The sequence shown here is derived from an EMBL/GenBank/DDBJ whole genome shotgun (WGS) entry which is preliminary data.</text>
</comment>
<dbReference type="PANTHER" id="PTHR36966:SF1">
    <property type="entry name" value="REP-ASSOCIATED TYROSINE TRANSPOSASE"/>
    <property type="match status" value="1"/>
</dbReference>
<dbReference type="AlphaFoldDB" id="A0A2S7UAQ2"/>
<dbReference type="GO" id="GO:0006313">
    <property type="term" value="P:DNA transposition"/>
    <property type="evidence" value="ECO:0007669"/>
    <property type="project" value="InterPro"/>
</dbReference>
<name>A0A2S7UAQ2_9FLAO</name>
<evidence type="ECO:0000313" key="3">
    <source>
        <dbReference type="Proteomes" id="UP000239747"/>
    </source>
</evidence>
<evidence type="ECO:0000313" key="2">
    <source>
        <dbReference type="EMBL" id="PQJ31322.1"/>
    </source>
</evidence>
<feature type="domain" description="Transposase IS200-like" evidence="1">
    <location>
        <begin position="43"/>
        <end position="218"/>
    </location>
</feature>
<dbReference type="SUPFAM" id="SSF143422">
    <property type="entry name" value="Transposase IS200-like"/>
    <property type="match status" value="1"/>
</dbReference>
<organism evidence="2 3">
    <name type="scientific">Nonlabens arenilitoris</name>
    <dbReference type="NCBI Taxonomy" id="1217969"/>
    <lineage>
        <taxon>Bacteria</taxon>
        <taxon>Pseudomonadati</taxon>
        <taxon>Bacteroidota</taxon>
        <taxon>Flavobacteriia</taxon>
        <taxon>Flavobacteriales</taxon>
        <taxon>Flavobacteriaceae</taxon>
        <taxon>Nonlabens</taxon>
    </lineage>
</organism>
<dbReference type="Proteomes" id="UP000239747">
    <property type="component" value="Unassembled WGS sequence"/>
</dbReference>
<dbReference type="OrthoDB" id="9794403at2"/>
<dbReference type="InterPro" id="IPR036515">
    <property type="entry name" value="Transposase_17_sf"/>
</dbReference>
<sequence>MPLLSLAQDTTAERIPPTLAPNTNSLMNLHNRKSLRLKGYDYTSVGRYFVTIVTRNRLHLFGKVVDGEMVLNEFGKIAEREWINTLRLRNNVSLGAFMIMPDHIHLVINIEVATPQTEYSSEELERRAGAVGGKDICKEGSLGSLVRGYKAAITNQVKQLIYAYQEGKSTITETALNEIRPLIRRVDLKKTIWVRNYHEIIIRDQRAYLNISRYINNNPKKWDEDLKKKLGLHE</sequence>
<gene>
    <name evidence="2" type="ORF">BST92_05010</name>
</gene>
<evidence type="ECO:0000259" key="1">
    <source>
        <dbReference type="SMART" id="SM01321"/>
    </source>
</evidence>
<dbReference type="InterPro" id="IPR052715">
    <property type="entry name" value="RAYT_transposase"/>
</dbReference>
<dbReference type="PANTHER" id="PTHR36966">
    <property type="entry name" value="REP-ASSOCIATED TYROSINE TRANSPOSASE"/>
    <property type="match status" value="1"/>
</dbReference>
<dbReference type="RefSeq" id="WP_105070459.1">
    <property type="nucleotide sequence ID" value="NZ_MTPW01000001.1"/>
</dbReference>
<proteinExistence type="predicted"/>
<dbReference type="Gene3D" id="3.30.70.1290">
    <property type="entry name" value="Transposase IS200-like"/>
    <property type="match status" value="1"/>
</dbReference>
<dbReference type="EMBL" id="MTPW01000001">
    <property type="protein sequence ID" value="PQJ31322.1"/>
    <property type="molecule type" value="Genomic_DNA"/>
</dbReference>
<accession>A0A2S7UAQ2</accession>
<protein>
    <recommendedName>
        <fullName evidence="1">Transposase IS200-like domain-containing protein</fullName>
    </recommendedName>
</protein>
<dbReference type="GO" id="GO:0004803">
    <property type="term" value="F:transposase activity"/>
    <property type="evidence" value="ECO:0007669"/>
    <property type="project" value="InterPro"/>
</dbReference>
<keyword evidence="3" id="KW-1185">Reference proteome</keyword>
<dbReference type="InterPro" id="IPR002686">
    <property type="entry name" value="Transposase_17"/>
</dbReference>
<dbReference type="GO" id="GO:0043565">
    <property type="term" value="F:sequence-specific DNA binding"/>
    <property type="evidence" value="ECO:0007669"/>
    <property type="project" value="TreeGrafter"/>
</dbReference>